<gene>
    <name evidence="2" type="ORF">NDU88_011701</name>
</gene>
<dbReference type="EMBL" id="JANPWB010000011">
    <property type="protein sequence ID" value="KAJ1133406.1"/>
    <property type="molecule type" value="Genomic_DNA"/>
</dbReference>
<comment type="caution">
    <text evidence="2">The sequence shown here is derived from an EMBL/GenBank/DDBJ whole genome shotgun (WGS) entry which is preliminary data.</text>
</comment>
<reference evidence="2" key="1">
    <citation type="journal article" date="2022" name="bioRxiv">
        <title>Sequencing and chromosome-scale assembly of the giantPleurodeles waltlgenome.</title>
        <authorList>
            <person name="Brown T."/>
            <person name="Elewa A."/>
            <person name="Iarovenko S."/>
            <person name="Subramanian E."/>
            <person name="Araus A.J."/>
            <person name="Petzold A."/>
            <person name="Susuki M."/>
            <person name="Suzuki K.-i.T."/>
            <person name="Hayashi T."/>
            <person name="Toyoda A."/>
            <person name="Oliveira C."/>
            <person name="Osipova E."/>
            <person name="Leigh N.D."/>
            <person name="Simon A."/>
            <person name="Yun M.H."/>
        </authorList>
    </citation>
    <scope>NUCLEOTIDE SEQUENCE</scope>
    <source>
        <strain evidence="2">20211129_DDA</strain>
        <tissue evidence="2">Liver</tissue>
    </source>
</reference>
<dbReference type="Proteomes" id="UP001066276">
    <property type="component" value="Chromosome 7"/>
</dbReference>
<evidence type="ECO:0000256" key="1">
    <source>
        <dbReference type="SAM" id="MobiDB-lite"/>
    </source>
</evidence>
<organism evidence="2 3">
    <name type="scientific">Pleurodeles waltl</name>
    <name type="common">Iberian ribbed newt</name>
    <dbReference type="NCBI Taxonomy" id="8319"/>
    <lineage>
        <taxon>Eukaryota</taxon>
        <taxon>Metazoa</taxon>
        <taxon>Chordata</taxon>
        <taxon>Craniata</taxon>
        <taxon>Vertebrata</taxon>
        <taxon>Euteleostomi</taxon>
        <taxon>Amphibia</taxon>
        <taxon>Batrachia</taxon>
        <taxon>Caudata</taxon>
        <taxon>Salamandroidea</taxon>
        <taxon>Salamandridae</taxon>
        <taxon>Pleurodelinae</taxon>
        <taxon>Pleurodeles</taxon>
    </lineage>
</organism>
<sequence>MGISSRSWSKTPIPRCSLWSPTSSSSSLRRKSEQAAGDAGGDLGMQLQVLEVPQGCPWISPWSHDPSGTLRETVVISAGREDQLPVQSAEGLGCCDPAGD</sequence>
<proteinExistence type="predicted"/>
<dbReference type="AlphaFoldDB" id="A0AAV7Q1G9"/>
<protein>
    <submittedName>
        <fullName evidence="2">Uncharacterized protein</fullName>
    </submittedName>
</protein>
<evidence type="ECO:0000313" key="2">
    <source>
        <dbReference type="EMBL" id="KAJ1133406.1"/>
    </source>
</evidence>
<keyword evidence="3" id="KW-1185">Reference proteome</keyword>
<feature type="region of interest" description="Disordered" evidence="1">
    <location>
        <begin position="1"/>
        <end position="44"/>
    </location>
</feature>
<accession>A0AAV7Q1G9</accession>
<feature type="compositionally biased region" description="Polar residues" evidence="1">
    <location>
        <begin position="1"/>
        <end position="10"/>
    </location>
</feature>
<name>A0AAV7Q1G9_PLEWA</name>
<evidence type="ECO:0000313" key="3">
    <source>
        <dbReference type="Proteomes" id="UP001066276"/>
    </source>
</evidence>
<feature type="compositionally biased region" description="Low complexity" evidence="1">
    <location>
        <begin position="17"/>
        <end position="27"/>
    </location>
</feature>